<protein>
    <submittedName>
        <fullName evidence="1">Uncharacterized protein</fullName>
    </submittedName>
</protein>
<dbReference type="AlphaFoldDB" id="A0A7K0DAT5"/>
<keyword evidence="2" id="KW-1185">Reference proteome</keyword>
<dbReference type="Proteomes" id="UP000438448">
    <property type="component" value="Unassembled WGS sequence"/>
</dbReference>
<evidence type="ECO:0000313" key="1">
    <source>
        <dbReference type="EMBL" id="MQY22837.1"/>
    </source>
</evidence>
<gene>
    <name evidence="1" type="ORF">NRB20_59600</name>
</gene>
<dbReference type="EMBL" id="WEGK01000015">
    <property type="protein sequence ID" value="MQY22837.1"/>
    <property type="molecule type" value="Genomic_DNA"/>
</dbReference>
<reference evidence="1 2" key="1">
    <citation type="submission" date="2019-10" db="EMBL/GenBank/DDBJ databases">
        <title>Nocardia macrotermitis sp. nov. and Nocardia aurantia sp. nov., isolated from the gut of fungus growing-termite Macrotermes natalensis.</title>
        <authorList>
            <person name="Benndorf R."/>
            <person name="Schwitalla J."/>
            <person name="Martin K."/>
            <person name="De Beer W."/>
            <person name="Kaster A.-K."/>
            <person name="Vollmers J."/>
            <person name="Poulsen M."/>
            <person name="Beemelmanns C."/>
        </authorList>
    </citation>
    <scope>NUCLEOTIDE SEQUENCE [LARGE SCALE GENOMIC DNA]</scope>
    <source>
        <strain evidence="1 2">RB20</strain>
    </source>
</reference>
<comment type="caution">
    <text evidence="1">The sequence shown here is derived from an EMBL/GenBank/DDBJ whole genome shotgun (WGS) entry which is preliminary data.</text>
</comment>
<accession>A0A7K0DAT5</accession>
<proteinExistence type="predicted"/>
<name>A0A7K0DAT5_9NOCA</name>
<evidence type="ECO:0000313" key="2">
    <source>
        <dbReference type="Proteomes" id="UP000438448"/>
    </source>
</evidence>
<organism evidence="1 2">
    <name type="scientific">Nocardia macrotermitis</name>
    <dbReference type="NCBI Taxonomy" id="2585198"/>
    <lineage>
        <taxon>Bacteria</taxon>
        <taxon>Bacillati</taxon>
        <taxon>Actinomycetota</taxon>
        <taxon>Actinomycetes</taxon>
        <taxon>Mycobacteriales</taxon>
        <taxon>Nocardiaceae</taxon>
        <taxon>Nocardia</taxon>
    </lineage>
</organism>
<sequence>MLGGEYARGQSVDRVVGEDGDLDLGDHFAGVLFVVDEVDRRTADGGLGIENGLVNMGAEHAGATEER</sequence>